<dbReference type="InterPro" id="IPR001353">
    <property type="entry name" value="Proteasome_sua/b"/>
</dbReference>
<feature type="transmembrane region" description="Helical" evidence="6">
    <location>
        <begin position="101"/>
        <end position="126"/>
    </location>
</feature>
<evidence type="ECO:0000313" key="8">
    <source>
        <dbReference type="Proteomes" id="UP000218231"/>
    </source>
</evidence>
<keyword evidence="2 5" id="KW-0647">Proteasome</keyword>
<dbReference type="PANTHER" id="PTHR32194">
    <property type="entry name" value="METALLOPROTEASE TLDD"/>
    <property type="match status" value="1"/>
</dbReference>
<proteinExistence type="inferred from homology"/>
<protein>
    <recommendedName>
        <fullName evidence="5">Proteasome subunit beta</fullName>
    </recommendedName>
</protein>
<gene>
    <name evidence="7" type="ORF">WR25_25218</name>
</gene>
<keyword evidence="6" id="KW-0472">Membrane</keyword>
<dbReference type="Pfam" id="PF00227">
    <property type="entry name" value="Proteasome"/>
    <property type="match status" value="1"/>
</dbReference>
<evidence type="ECO:0000256" key="5">
    <source>
        <dbReference type="RuleBase" id="RU004203"/>
    </source>
</evidence>
<dbReference type="OrthoDB" id="268479at2759"/>
<dbReference type="AlphaFoldDB" id="A0A2A2KF44"/>
<comment type="subcellular location">
    <subcellularLocation>
        <location evidence="5">Cytoplasm</location>
    </subcellularLocation>
    <subcellularLocation>
        <location evidence="5">Nucleus</location>
    </subcellularLocation>
</comment>
<name>A0A2A2KF44_9BILA</name>
<evidence type="ECO:0000256" key="1">
    <source>
        <dbReference type="ARBA" id="ARBA00022490"/>
    </source>
</evidence>
<comment type="caution">
    <text evidence="7">The sequence shown here is derived from an EMBL/GenBank/DDBJ whole genome shotgun (WGS) entry which is preliminary data.</text>
</comment>
<organism evidence="7 8">
    <name type="scientific">Diploscapter pachys</name>
    <dbReference type="NCBI Taxonomy" id="2018661"/>
    <lineage>
        <taxon>Eukaryota</taxon>
        <taxon>Metazoa</taxon>
        <taxon>Ecdysozoa</taxon>
        <taxon>Nematoda</taxon>
        <taxon>Chromadorea</taxon>
        <taxon>Rhabditida</taxon>
        <taxon>Rhabditina</taxon>
        <taxon>Rhabditomorpha</taxon>
        <taxon>Rhabditoidea</taxon>
        <taxon>Rhabditidae</taxon>
        <taxon>Diploscapter</taxon>
    </lineage>
</organism>
<dbReference type="Gene3D" id="3.60.20.10">
    <property type="entry name" value="Glutamine Phosphoribosylpyrophosphate, subunit 1, domain 1"/>
    <property type="match status" value="1"/>
</dbReference>
<dbReference type="GO" id="GO:0051603">
    <property type="term" value="P:proteolysis involved in protein catabolic process"/>
    <property type="evidence" value="ECO:0007669"/>
    <property type="project" value="InterPro"/>
</dbReference>
<reference evidence="7 8" key="1">
    <citation type="journal article" date="2017" name="Curr. Biol.">
        <title>Genome architecture and evolution of a unichromosomal asexual nematode.</title>
        <authorList>
            <person name="Fradin H."/>
            <person name="Zegar C."/>
            <person name="Gutwein M."/>
            <person name="Lucas J."/>
            <person name="Kovtun M."/>
            <person name="Corcoran D."/>
            <person name="Baugh L.R."/>
            <person name="Kiontke K."/>
            <person name="Gunsalus K."/>
            <person name="Fitch D.H."/>
            <person name="Piano F."/>
        </authorList>
    </citation>
    <scope>NUCLEOTIDE SEQUENCE [LARGE SCALE GENOMIC DNA]</scope>
    <source>
        <strain evidence="7">PF1309</strain>
    </source>
</reference>
<evidence type="ECO:0000256" key="6">
    <source>
        <dbReference type="SAM" id="Phobius"/>
    </source>
</evidence>
<comment type="function">
    <text evidence="3">Non-catalytic component of the proteasome, a multicatalytic proteinase complex which is characterized by its ability to cleave peptides with Arg, Phe, Tyr, Leu, and Glu adjacent to the leaving group at neutral or slightly basic pH. The proteasome has an ATP-dependent proteolytic activity.</text>
</comment>
<dbReference type="InterPro" id="IPR016050">
    <property type="entry name" value="Proteasome_bsu_CS"/>
</dbReference>
<dbReference type="GO" id="GO:0005737">
    <property type="term" value="C:cytoplasm"/>
    <property type="evidence" value="ECO:0007669"/>
    <property type="project" value="UniProtKB-SubCell"/>
</dbReference>
<comment type="similarity">
    <text evidence="5">Belongs to the peptidase T1B family.</text>
</comment>
<dbReference type="SUPFAM" id="SSF56235">
    <property type="entry name" value="N-terminal nucleophile aminohydrolases (Ntn hydrolases)"/>
    <property type="match status" value="1"/>
</dbReference>
<evidence type="ECO:0000256" key="4">
    <source>
        <dbReference type="ARBA" id="ARBA00026071"/>
    </source>
</evidence>
<dbReference type="STRING" id="2018661.A0A2A2KF44"/>
<keyword evidence="5" id="KW-0539">Nucleus</keyword>
<keyword evidence="6" id="KW-0812">Transmembrane</keyword>
<evidence type="ECO:0000256" key="3">
    <source>
        <dbReference type="ARBA" id="ARBA00024953"/>
    </source>
</evidence>
<dbReference type="InterPro" id="IPR029055">
    <property type="entry name" value="Ntn_hydrolases_N"/>
</dbReference>
<keyword evidence="1 5" id="KW-0963">Cytoplasm</keyword>
<dbReference type="Proteomes" id="UP000218231">
    <property type="component" value="Unassembled WGS sequence"/>
</dbReference>
<dbReference type="GO" id="GO:0005634">
    <property type="term" value="C:nucleus"/>
    <property type="evidence" value="ECO:0007669"/>
    <property type="project" value="UniProtKB-SubCell"/>
</dbReference>
<comment type="subunit">
    <text evidence="5">Component of the proteasome complex.</text>
</comment>
<keyword evidence="8" id="KW-1185">Reference proteome</keyword>
<comment type="function">
    <text evidence="5">Component of the proteasome, a multicatalytic proteinase complex which is characterized by its ability to cleave peptides with Arg, Phe, Tyr, Leu, and Glu adjacent to the leaving group at neutral or slightly basic pH. The proteasome has an ATP-dependent proteolytic activity.</text>
</comment>
<dbReference type="GO" id="GO:0005839">
    <property type="term" value="C:proteasome core complex"/>
    <property type="evidence" value="ECO:0007669"/>
    <property type="project" value="InterPro"/>
</dbReference>
<sequence length="311" mass="35565">MPNCLSITAISIAVLQVEQNTMHVLPESFCRRKTERTNNQSDPRPESDELLSDLDGQFASRRQHEGEQFLGLFQQTLKDGQGESRGNVLFLKVYQISESLWLFRLVFLIDYLSLDFFILLLIQFIVRRMTCTFNLSDSVAAMSAFKSALQEAEQNPVWVAGRVKECHGWSPYSMEGGSTCAVSGDDFVVVASDTRLTQLETNILSRDAEKIHVLNNSIILATSGFYGDVLHLKNVLNARLHKYRFDYRTDMSVDLCAELLSRTLYYRRFFPYYTGAILAGIDENGWYFENLTTLKPPQRSHPCSKLEKIRI</sequence>
<evidence type="ECO:0000313" key="7">
    <source>
        <dbReference type="EMBL" id="PAV72520.1"/>
    </source>
</evidence>
<dbReference type="PANTHER" id="PTHR32194:SF2">
    <property type="entry name" value="PROTEASOME SUBUNIT BETA TYPE-1"/>
    <property type="match status" value="1"/>
</dbReference>
<dbReference type="InterPro" id="IPR023333">
    <property type="entry name" value="Proteasome_suB-type"/>
</dbReference>
<evidence type="ECO:0000256" key="2">
    <source>
        <dbReference type="ARBA" id="ARBA00022942"/>
    </source>
</evidence>
<dbReference type="PROSITE" id="PS00854">
    <property type="entry name" value="PROTEASOME_BETA_1"/>
    <property type="match status" value="1"/>
</dbReference>
<dbReference type="EMBL" id="LIAE01008766">
    <property type="protein sequence ID" value="PAV72520.1"/>
    <property type="molecule type" value="Genomic_DNA"/>
</dbReference>
<accession>A0A2A2KF44</accession>
<comment type="subunit">
    <text evidence="4">The 26S proteasome consists of a 20S proteasome core and two 19S regulatory subunits. The 20S proteasome core is composed of 28 subunits that are arranged in four stacked rings, resulting in a barrel-shaped structure. The two end rings are each formed by seven alpha subunits, and the two central rings are each formed by seven beta subunits. The catalytic chamber with the active sites is on the inside of the barrel.</text>
</comment>
<keyword evidence="6" id="KW-1133">Transmembrane helix</keyword>